<reference evidence="2" key="1">
    <citation type="submission" date="2017-09" db="EMBL/GenBank/DDBJ databases">
        <title>Contemporary evolution of a Lepidopteran species, Heliothis virescens, in response to modern agricultural practices.</title>
        <authorList>
            <person name="Fritz M.L."/>
            <person name="Deyonke A.M."/>
            <person name="Papanicolaou A."/>
            <person name="Micinski S."/>
            <person name="Westbrook J."/>
            <person name="Gould F."/>
        </authorList>
    </citation>
    <scope>NUCLEOTIDE SEQUENCE [LARGE SCALE GENOMIC DNA]</scope>
    <source>
        <strain evidence="2">HvINT-</strain>
        <tissue evidence="2">Whole body</tissue>
    </source>
</reference>
<feature type="compositionally biased region" description="Basic and acidic residues" evidence="1">
    <location>
        <begin position="30"/>
        <end position="47"/>
    </location>
</feature>
<dbReference type="EMBL" id="NWSH01000016">
    <property type="protein sequence ID" value="PCG80808.1"/>
    <property type="molecule type" value="Genomic_DNA"/>
</dbReference>
<proteinExistence type="predicted"/>
<feature type="region of interest" description="Disordered" evidence="1">
    <location>
        <begin position="1"/>
        <end position="47"/>
    </location>
</feature>
<evidence type="ECO:0000256" key="1">
    <source>
        <dbReference type="SAM" id="MobiDB-lite"/>
    </source>
</evidence>
<accession>A0A2A4KA87</accession>
<dbReference type="InterPro" id="IPR011032">
    <property type="entry name" value="GroES-like_sf"/>
</dbReference>
<dbReference type="SUPFAM" id="SSF50129">
    <property type="entry name" value="GroES-like"/>
    <property type="match status" value="1"/>
</dbReference>
<gene>
    <name evidence="2" type="ORF">B5V51_2323</name>
</gene>
<dbReference type="STRING" id="7102.A0A2A4KA87"/>
<dbReference type="AlphaFoldDB" id="A0A2A4KA87"/>
<organism evidence="2">
    <name type="scientific">Heliothis virescens</name>
    <name type="common">Tobacco budworm moth</name>
    <dbReference type="NCBI Taxonomy" id="7102"/>
    <lineage>
        <taxon>Eukaryota</taxon>
        <taxon>Metazoa</taxon>
        <taxon>Ecdysozoa</taxon>
        <taxon>Arthropoda</taxon>
        <taxon>Hexapoda</taxon>
        <taxon>Insecta</taxon>
        <taxon>Pterygota</taxon>
        <taxon>Neoptera</taxon>
        <taxon>Endopterygota</taxon>
        <taxon>Lepidoptera</taxon>
        <taxon>Glossata</taxon>
        <taxon>Ditrysia</taxon>
        <taxon>Noctuoidea</taxon>
        <taxon>Noctuidae</taxon>
        <taxon>Heliothinae</taxon>
        <taxon>Heliothis</taxon>
    </lineage>
</organism>
<feature type="compositionally biased region" description="Low complexity" evidence="1">
    <location>
        <begin position="1"/>
        <end position="25"/>
    </location>
</feature>
<dbReference type="Gene3D" id="3.90.180.10">
    <property type="entry name" value="Medium-chain alcohol dehydrogenases, catalytic domain"/>
    <property type="match status" value="1"/>
</dbReference>
<protein>
    <submittedName>
        <fullName evidence="2">Uncharacterized protein</fullName>
    </submittedName>
</protein>
<comment type="caution">
    <text evidence="2">The sequence shown here is derived from an EMBL/GenBank/DDBJ whole genome shotgun (WGS) entry which is preliminary data.</text>
</comment>
<sequence length="198" mass="21630">MTESTDTPAAAAPEKTPTENGTTETPPEETPEKATEEKEKETPPPKEMRAVVLTGFGGLKTVKILKKPEPTVGEGEVLIRVKAWVPTKPVSVRTGPVHSPRLELTVASLTSASVEMHSSCIRPIEISARTLAPTTDVRRALKRIYTSATAVVDPERAEFVRKGVERLLTLFFVRFYRSTASDNAADESHQRATCNCDT</sequence>
<evidence type="ECO:0000313" key="2">
    <source>
        <dbReference type="EMBL" id="PCG80808.1"/>
    </source>
</evidence>
<name>A0A2A4KA87_HELVI</name>